<reference evidence="2" key="1">
    <citation type="submission" date="2022-01" db="EMBL/GenBank/DDBJ databases">
        <title>Draft genome sequence of Sabulilitoribacter arenilitoris KCTC 52401.</title>
        <authorList>
            <person name="Oh J.-S."/>
        </authorList>
    </citation>
    <scope>NUCLEOTIDE SEQUENCE</scope>
    <source>
        <strain evidence="2">HMF6543</strain>
    </source>
</reference>
<accession>A0AAE3ENT1</accession>
<proteinExistence type="predicted"/>
<dbReference type="RefSeq" id="WP_237239556.1">
    <property type="nucleotide sequence ID" value="NZ_JAKKDU010000007.1"/>
</dbReference>
<keyword evidence="3" id="KW-1185">Reference proteome</keyword>
<sequence>MKKIILFVICCLICLNLFSQGEASNWYFGYGGGITFNQNTNAVSAVNDGQLSTNEGCATISNSSGELLFYTDGITVWNKNHLTMINGNDLFGDPSSTQSAIIVPKPGNEDIYYVFTVDDHGFNEPHLGLNYSEVDMSLNGGLGAVTTKNVNLLPECSEKITAVLNDCVSQSIWVLTLASQNGDQSFYNTYHAFEVNETGVNTRSIKSPIPTFIYENRGYLKLSPDGNRLASANVKQGLYLYDFDTTTGKVSNQRLLNISGLANGSYGIEFSPNSNLLYVHASNDFFDIDNPSNNEVLSNHTSKLIQYNLLNSDIVGTSVVIDDRNLYRGALQLGPNGKIYRALSVTYSQGTPYLGVINNPNKIGTACNYQHNAVYLSTNNSSQGLPPFIQSFFNEQIDIIKNGSSSTNLALCVGDTYTLAADEMHGASYSWTLNGNSLPETDFNLEVVKSGHYQVYIDPNNGDCAIEGEAFVNYNENPEAFNHTLLQCDEDGTVDGLTLFNLNQANAVLTNGVAGLSTRFYTDAARTNIINGDAFTNTINPQTIYVDVVNNNTGCYSPSELTLDVSVTDSGDTELIVCDDDGIEDGFYNFNLNNANNAIVNGLPTGLTIAYYQTYDDALLEVNNLGTSFTNTNPYSQIIYARVENANNCYGISEVQLTVNELPNIETEKLAYYCLNTSPTSIPLNAAIINDSPSNYTYSWSTGENTYQININQVGTYTATVTNTNGCSKQRTITVEPSNIATFKNIEVVDATQNNTITVLVSGEGIYEYRLLDQNNVVYAPYQESNIFENVYPGLYTVTVRDIKNNCGTVEGPVSVIGFPKFFTPNNDGVHDTWQVLGVSSMFQPNTKVLIFNRFGKLIKQLNPLGNGWDGLFNGERLPADDYWFAVTLQDGRIFKNHFTLKY</sequence>
<feature type="chain" id="PRO_5042094656" evidence="1">
    <location>
        <begin position="24"/>
        <end position="903"/>
    </location>
</feature>
<dbReference type="InterPro" id="IPR011048">
    <property type="entry name" value="Haem_d1_sf"/>
</dbReference>
<gene>
    <name evidence="2" type="ORF">L3X37_07525</name>
</gene>
<organism evidence="2 3">
    <name type="scientific">Wocania arenilitoris</name>
    <dbReference type="NCBI Taxonomy" id="2044858"/>
    <lineage>
        <taxon>Bacteria</taxon>
        <taxon>Pseudomonadati</taxon>
        <taxon>Bacteroidota</taxon>
        <taxon>Flavobacteriia</taxon>
        <taxon>Flavobacteriales</taxon>
        <taxon>Flavobacteriaceae</taxon>
        <taxon>Wocania</taxon>
    </lineage>
</organism>
<protein>
    <submittedName>
        <fullName evidence="2">T9SS type B sorting domain-containing protein</fullName>
    </submittedName>
</protein>
<feature type="signal peptide" evidence="1">
    <location>
        <begin position="1"/>
        <end position="23"/>
    </location>
</feature>
<evidence type="ECO:0000313" key="2">
    <source>
        <dbReference type="EMBL" id="MCF7568212.1"/>
    </source>
</evidence>
<dbReference type="InterPro" id="IPR026341">
    <property type="entry name" value="T9SS_type_B"/>
</dbReference>
<dbReference type="Proteomes" id="UP001199795">
    <property type="component" value="Unassembled WGS sequence"/>
</dbReference>
<evidence type="ECO:0000256" key="1">
    <source>
        <dbReference type="SAM" id="SignalP"/>
    </source>
</evidence>
<evidence type="ECO:0000313" key="3">
    <source>
        <dbReference type="Proteomes" id="UP001199795"/>
    </source>
</evidence>
<comment type="caution">
    <text evidence="2">The sequence shown here is derived from an EMBL/GenBank/DDBJ whole genome shotgun (WGS) entry which is preliminary data.</text>
</comment>
<dbReference type="Pfam" id="PF13585">
    <property type="entry name" value="CHU_C"/>
    <property type="match status" value="1"/>
</dbReference>
<dbReference type="SUPFAM" id="SSF82171">
    <property type="entry name" value="DPP6 N-terminal domain-like"/>
    <property type="match status" value="1"/>
</dbReference>
<dbReference type="NCBIfam" id="TIGR04131">
    <property type="entry name" value="Bac_Flav_CTERM"/>
    <property type="match status" value="1"/>
</dbReference>
<dbReference type="SUPFAM" id="SSF51004">
    <property type="entry name" value="C-terminal (heme d1) domain of cytochrome cd1-nitrite reductase"/>
    <property type="match status" value="1"/>
</dbReference>
<dbReference type="AlphaFoldDB" id="A0AAE3ENT1"/>
<keyword evidence="1" id="KW-0732">Signal</keyword>
<dbReference type="EMBL" id="JAKKDU010000007">
    <property type="protein sequence ID" value="MCF7568212.1"/>
    <property type="molecule type" value="Genomic_DNA"/>
</dbReference>
<name>A0AAE3ENT1_9FLAO</name>